<dbReference type="AlphaFoldDB" id="A0A2H9T247"/>
<evidence type="ECO:0000313" key="2">
    <source>
        <dbReference type="Proteomes" id="UP000236946"/>
    </source>
</evidence>
<gene>
    <name evidence="1" type="ORF">COU98_00355</name>
</gene>
<proteinExistence type="predicted"/>
<protein>
    <submittedName>
        <fullName evidence="1">30S ribosomal protein S21</fullName>
    </submittedName>
</protein>
<keyword evidence="1" id="KW-0689">Ribosomal protein</keyword>
<dbReference type="Proteomes" id="UP000236946">
    <property type="component" value="Unassembled WGS sequence"/>
</dbReference>
<dbReference type="GO" id="GO:0005840">
    <property type="term" value="C:ribosome"/>
    <property type="evidence" value="ECO:0007669"/>
    <property type="project" value="UniProtKB-KW"/>
</dbReference>
<keyword evidence="1" id="KW-0687">Ribonucleoprotein</keyword>
<name>A0A2H9T247_9BACT</name>
<organism evidence="1 2">
    <name type="scientific">Candidatus Staskawiczbacteria bacterium CG10_big_fil_rev_8_21_14_0_10_38_10</name>
    <dbReference type="NCBI Taxonomy" id="1974891"/>
    <lineage>
        <taxon>Bacteria</taxon>
        <taxon>Candidatus Staskawicziibacteriota</taxon>
    </lineage>
</organism>
<comment type="caution">
    <text evidence="1">The sequence shown here is derived from an EMBL/GenBank/DDBJ whole genome shotgun (WGS) entry which is preliminary data.</text>
</comment>
<dbReference type="EMBL" id="PFEN01000007">
    <property type="protein sequence ID" value="PJE69737.1"/>
    <property type="molecule type" value="Genomic_DNA"/>
</dbReference>
<reference evidence="2" key="1">
    <citation type="submission" date="2017-09" db="EMBL/GenBank/DDBJ databases">
        <title>Depth-based differentiation of microbial function through sediment-hosted aquifers and enrichment of novel symbionts in the deep terrestrial subsurface.</title>
        <authorList>
            <person name="Probst A.J."/>
            <person name="Ladd B."/>
            <person name="Jarett J.K."/>
            <person name="Geller-Mcgrath D.E."/>
            <person name="Sieber C.M.K."/>
            <person name="Emerson J.B."/>
            <person name="Anantharaman K."/>
            <person name="Thomas B.C."/>
            <person name="Malmstrom R."/>
            <person name="Stieglmeier M."/>
            <person name="Klingl A."/>
            <person name="Woyke T."/>
            <person name="Ryan C.M."/>
            <person name="Banfield J.F."/>
        </authorList>
    </citation>
    <scope>NUCLEOTIDE SEQUENCE [LARGE SCALE GENOMIC DNA]</scope>
</reference>
<accession>A0A2H9T247</accession>
<sequence length="78" mass="9449">MALRINRKERETSQNVIRRFTKAIRQSGILLEARKRQFQRKRKSRLARKLAALRKEKIKKEYARMKKLGKIESGKIRR</sequence>
<evidence type="ECO:0000313" key="1">
    <source>
        <dbReference type="EMBL" id="PJE69737.1"/>
    </source>
</evidence>